<dbReference type="HOGENOM" id="CLU_1169832_0_0_10"/>
<dbReference type="AlphaFoldDB" id="F8N9F1"/>
<keyword evidence="1" id="KW-0812">Transmembrane</keyword>
<evidence type="ECO:0000256" key="1">
    <source>
        <dbReference type="SAM" id="Phobius"/>
    </source>
</evidence>
<keyword evidence="3" id="KW-1185">Reference proteome</keyword>
<gene>
    <name evidence="2" type="ORF">Premu_0179</name>
</gene>
<dbReference type="Proteomes" id="UP000002772">
    <property type="component" value="Unassembled WGS sequence"/>
</dbReference>
<feature type="transmembrane region" description="Helical" evidence="1">
    <location>
        <begin position="82"/>
        <end position="115"/>
    </location>
</feature>
<evidence type="ECO:0000313" key="3">
    <source>
        <dbReference type="Proteomes" id="UP000002772"/>
    </source>
</evidence>
<sequence>MITAPAAYPDHFLPACILDEQMKVRQGKRKSRYGVFVSAAISPSEKTVMRKAYAMPNAEHDGRKACQQSASNNQYINHMKKYILIFVAIIAIWLVAINFNGYALLALLLLIPLFLYRKCKNKDIVSTGHLLSLDDAVAKYGEPDDCIVVDATRANEAVGCILVFKRQRILVAAGEPLSMDDIADVSTVNTATPYTVGQYQLVFTTHNPDRKYIRLEVGLDAGWANDVATQVIDALKA</sequence>
<name>F8N9F1_9BACT</name>
<dbReference type="EMBL" id="GL945017">
    <property type="protein sequence ID" value="EGN55665.1"/>
    <property type="molecule type" value="Genomic_DNA"/>
</dbReference>
<organism evidence="2 3">
    <name type="scientific">Hallella multisaccharivorax DSM 17128</name>
    <dbReference type="NCBI Taxonomy" id="688246"/>
    <lineage>
        <taxon>Bacteria</taxon>
        <taxon>Pseudomonadati</taxon>
        <taxon>Bacteroidota</taxon>
        <taxon>Bacteroidia</taxon>
        <taxon>Bacteroidales</taxon>
        <taxon>Prevotellaceae</taxon>
        <taxon>Hallella</taxon>
    </lineage>
</organism>
<evidence type="ECO:0000313" key="2">
    <source>
        <dbReference type="EMBL" id="EGN55665.1"/>
    </source>
</evidence>
<proteinExistence type="predicted"/>
<dbReference type="STRING" id="688246.Premu_0179"/>
<keyword evidence="1" id="KW-0472">Membrane</keyword>
<accession>F8N9F1</accession>
<protein>
    <submittedName>
        <fullName evidence="2">Uncharacterized protein</fullName>
    </submittedName>
</protein>
<keyword evidence="1" id="KW-1133">Transmembrane helix</keyword>
<reference evidence="3" key="1">
    <citation type="journal article" date="2011" name="Stand. Genomic Sci.">
        <title>Non-contiguous finished genome sequence of the opportunistic oral pathogen Prevotella multisaccharivorax type strain (PPPA20).</title>
        <authorList>
            <person name="Pati A."/>
            <person name="Gronow S."/>
            <person name="Lu M."/>
            <person name="Lapidus A."/>
            <person name="Nolan M."/>
            <person name="Lucas S."/>
            <person name="Hammon N."/>
            <person name="Deshpande S."/>
            <person name="Cheng J.F."/>
            <person name="Tapia R."/>
            <person name="Han C."/>
            <person name="Goodwin L."/>
            <person name="Pitluck S."/>
            <person name="Liolios K."/>
            <person name="Pagani I."/>
            <person name="Mavromatis K."/>
            <person name="Mikhailova N."/>
            <person name="Huntemann M."/>
            <person name="Chen A."/>
            <person name="Palaniappan K."/>
            <person name="Land M."/>
            <person name="Hauser L."/>
            <person name="Detter J.C."/>
            <person name="Brambilla E.M."/>
            <person name="Rohde M."/>
            <person name="Goker M."/>
            <person name="Woyke T."/>
            <person name="Bristow J."/>
            <person name="Eisen J.A."/>
            <person name="Markowitz V."/>
            <person name="Hugenholtz P."/>
            <person name="Kyrpides N.C."/>
            <person name="Klenk H.P."/>
            <person name="Ivanova N."/>
        </authorList>
    </citation>
    <scope>NUCLEOTIDE SEQUENCE [LARGE SCALE GENOMIC DNA]</scope>
    <source>
        <strain evidence="3">DSM 17128</strain>
    </source>
</reference>